<keyword evidence="2" id="KW-1185">Reference proteome</keyword>
<name>A0ABQ4TCG3_METOR</name>
<evidence type="ECO:0000313" key="1">
    <source>
        <dbReference type="EMBL" id="GJE28751.1"/>
    </source>
</evidence>
<dbReference type="Proteomes" id="UP001055156">
    <property type="component" value="Unassembled WGS sequence"/>
</dbReference>
<evidence type="ECO:0000313" key="2">
    <source>
        <dbReference type="Proteomes" id="UP001055156"/>
    </source>
</evidence>
<comment type="caution">
    <text evidence="1">The sequence shown here is derived from an EMBL/GenBank/DDBJ whole genome shotgun (WGS) entry which is preliminary data.</text>
</comment>
<sequence>MQKWSGLAHVVGYLYTPPGEEGEWGLSRYGALFRSLGGRRIFYASGEVVSLSDKVSFTVKRGMGEDELRQLFAAAATGR</sequence>
<proteinExistence type="predicted"/>
<protein>
    <submittedName>
        <fullName evidence="1">Uncharacterized protein</fullName>
    </submittedName>
</protein>
<reference evidence="1" key="2">
    <citation type="submission" date="2021-08" db="EMBL/GenBank/DDBJ databases">
        <authorList>
            <person name="Tani A."/>
            <person name="Ola A."/>
            <person name="Ogura Y."/>
            <person name="Katsura K."/>
            <person name="Hayashi T."/>
        </authorList>
    </citation>
    <scope>NUCLEOTIDE SEQUENCE</scope>
    <source>
        <strain evidence="1">NBRC 15689</strain>
    </source>
</reference>
<gene>
    <name evidence="1" type="ORF">LKMONMHP_3625</name>
</gene>
<dbReference type="RefSeq" id="WP_238312685.1">
    <property type="nucleotide sequence ID" value="NZ_BPQV01000011.1"/>
</dbReference>
<dbReference type="EMBL" id="BPQV01000011">
    <property type="protein sequence ID" value="GJE28751.1"/>
    <property type="molecule type" value="Genomic_DNA"/>
</dbReference>
<reference evidence="1" key="1">
    <citation type="journal article" date="2021" name="Front. Microbiol.">
        <title>Comprehensive Comparative Genomics and Phenotyping of Methylobacterium Species.</title>
        <authorList>
            <person name="Alessa O."/>
            <person name="Ogura Y."/>
            <person name="Fujitani Y."/>
            <person name="Takami H."/>
            <person name="Hayashi T."/>
            <person name="Sahin N."/>
            <person name="Tani A."/>
        </authorList>
    </citation>
    <scope>NUCLEOTIDE SEQUENCE</scope>
    <source>
        <strain evidence="1">NBRC 15689</strain>
    </source>
</reference>
<organism evidence="1 2">
    <name type="scientific">Methylobacterium organophilum</name>
    <dbReference type="NCBI Taxonomy" id="410"/>
    <lineage>
        <taxon>Bacteria</taxon>
        <taxon>Pseudomonadati</taxon>
        <taxon>Pseudomonadota</taxon>
        <taxon>Alphaproteobacteria</taxon>
        <taxon>Hyphomicrobiales</taxon>
        <taxon>Methylobacteriaceae</taxon>
        <taxon>Methylobacterium</taxon>
    </lineage>
</organism>
<accession>A0ABQ4TCG3</accession>